<dbReference type="PANTHER" id="PTHR46467">
    <property type="entry name" value="TETHER CONTAINING UBX DOMAIN FOR GLUT4"/>
    <property type="match status" value="1"/>
</dbReference>
<dbReference type="PANTHER" id="PTHR46467:SF1">
    <property type="entry name" value="TETHER CONTAINING UBX DOMAIN FOR GLUT4"/>
    <property type="match status" value="1"/>
</dbReference>
<feature type="region of interest" description="Disordered" evidence="1">
    <location>
        <begin position="203"/>
        <end position="274"/>
    </location>
</feature>
<dbReference type="GeneID" id="25975731"/>
<evidence type="ECO:0000256" key="1">
    <source>
        <dbReference type="SAM" id="MobiDB-lite"/>
    </source>
</evidence>
<organism evidence="4">
    <name type="scientific">Grosmannia clavigera (strain kw1407 / UAMH 11150)</name>
    <name type="common">Blue stain fungus</name>
    <name type="synonym">Graphiocladiella clavigera</name>
    <dbReference type="NCBI Taxonomy" id="655863"/>
    <lineage>
        <taxon>Eukaryota</taxon>
        <taxon>Fungi</taxon>
        <taxon>Dikarya</taxon>
        <taxon>Ascomycota</taxon>
        <taxon>Pezizomycotina</taxon>
        <taxon>Sordariomycetes</taxon>
        <taxon>Sordariomycetidae</taxon>
        <taxon>Ophiostomatales</taxon>
        <taxon>Ophiostomataceae</taxon>
        <taxon>Leptographium</taxon>
    </lineage>
</organism>
<dbReference type="GO" id="GO:0006886">
    <property type="term" value="P:intracellular protein transport"/>
    <property type="evidence" value="ECO:0007669"/>
    <property type="project" value="TreeGrafter"/>
</dbReference>
<dbReference type="AlphaFoldDB" id="F0XHC8"/>
<dbReference type="RefSeq" id="XP_014172264.1">
    <property type="nucleotide sequence ID" value="XM_014316789.1"/>
</dbReference>
<dbReference type="SUPFAM" id="SSF54236">
    <property type="entry name" value="Ubiquitin-like"/>
    <property type="match status" value="2"/>
</dbReference>
<feature type="compositionally biased region" description="Low complexity" evidence="1">
    <location>
        <begin position="516"/>
        <end position="525"/>
    </location>
</feature>
<protein>
    <submittedName>
        <fullName evidence="3">Ubx domain protein</fullName>
    </submittedName>
</protein>
<dbReference type="InterPro" id="IPR029071">
    <property type="entry name" value="Ubiquitin-like_domsf"/>
</dbReference>
<dbReference type="Pfam" id="PF11470">
    <property type="entry name" value="TUG-UBL1"/>
    <property type="match status" value="1"/>
</dbReference>
<dbReference type="HOGENOM" id="CLU_534160_0_0_1"/>
<dbReference type="GO" id="GO:0005737">
    <property type="term" value="C:cytoplasm"/>
    <property type="evidence" value="ECO:0007669"/>
    <property type="project" value="TreeGrafter"/>
</dbReference>
<reference evidence="3 4" key="1">
    <citation type="journal article" date="2011" name="Proc. Natl. Acad. Sci. U.S.A.">
        <title>Genome and transcriptome analyses of the mountain pine beetle-fungal symbiont Grosmannia clavigera, a lodgepole pine pathogen.</title>
        <authorList>
            <person name="DiGuistini S."/>
            <person name="Wang Y."/>
            <person name="Liao N.Y."/>
            <person name="Taylor G."/>
            <person name="Tanguay P."/>
            <person name="Feau N."/>
            <person name="Henrissat B."/>
            <person name="Chan S.K."/>
            <person name="Hesse-Orce U."/>
            <person name="Alamouti S.M."/>
            <person name="Tsui C.K.M."/>
            <person name="Docking R.T."/>
            <person name="Levasseur A."/>
            <person name="Haridas S."/>
            <person name="Robertson G."/>
            <person name="Birol I."/>
            <person name="Holt R.A."/>
            <person name="Marra M.A."/>
            <person name="Hamelin R.C."/>
            <person name="Hirst M."/>
            <person name="Jones S.J.M."/>
            <person name="Bohlmann J."/>
            <person name="Breuil C."/>
        </authorList>
    </citation>
    <scope>NUCLEOTIDE SEQUENCE [LARGE SCALE GENOMIC DNA]</scope>
    <source>
        <strain evidence="4">kw1407 / UAMH 11150</strain>
    </source>
</reference>
<dbReference type="GO" id="GO:0012506">
    <property type="term" value="C:vesicle membrane"/>
    <property type="evidence" value="ECO:0007669"/>
    <property type="project" value="TreeGrafter"/>
</dbReference>
<dbReference type="CDD" id="cd16105">
    <property type="entry name" value="Ubl_ASPSCR1_like"/>
    <property type="match status" value="1"/>
</dbReference>
<dbReference type="Gene3D" id="3.10.20.90">
    <property type="entry name" value="Phosphatidylinositol 3-kinase Catalytic Subunit, Chain A, domain 1"/>
    <property type="match status" value="1"/>
</dbReference>
<feature type="compositionally biased region" description="Basic and acidic residues" evidence="1">
    <location>
        <begin position="526"/>
        <end position="538"/>
    </location>
</feature>
<feature type="domain" description="TUG ubiquitin-like" evidence="2">
    <location>
        <begin position="8"/>
        <end position="71"/>
    </location>
</feature>
<keyword evidence="4" id="KW-1185">Reference proteome</keyword>
<feature type="compositionally biased region" description="Basic and acidic residues" evidence="1">
    <location>
        <begin position="351"/>
        <end position="381"/>
    </location>
</feature>
<evidence type="ECO:0000259" key="2">
    <source>
        <dbReference type="Pfam" id="PF11470"/>
    </source>
</evidence>
<dbReference type="OrthoDB" id="440781at2759"/>
<proteinExistence type="predicted"/>
<gene>
    <name evidence="3" type="ORF">CMQ_2711</name>
</gene>
<dbReference type="Proteomes" id="UP000007796">
    <property type="component" value="Unassembled WGS sequence"/>
</dbReference>
<dbReference type="InParanoid" id="F0XHC8"/>
<dbReference type="InterPro" id="IPR021569">
    <property type="entry name" value="TUG-UBL1"/>
</dbReference>
<evidence type="ECO:0000313" key="4">
    <source>
        <dbReference type="Proteomes" id="UP000007796"/>
    </source>
</evidence>
<dbReference type="eggNOG" id="KOG2699">
    <property type="taxonomic scope" value="Eukaryota"/>
</dbReference>
<dbReference type="GO" id="GO:0005634">
    <property type="term" value="C:nucleus"/>
    <property type="evidence" value="ECO:0007669"/>
    <property type="project" value="TreeGrafter"/>
</dbReference>
<dbReference type="STRING" id="655863.F0XHC8"/>
<feature type="compositionally biased region" description="Basic and acidic residues" evidence="1">
    <location>
        <begin position="248"/>
        <end position="261"/>
    </location>
</feature>
<feature type="region of interest" description="Disordered" evidence="1">
    <location>
        <begin position="502"/>
        <end position="538"/>
    </location>
</feature>
<sequence>MAASFTVIATDLRRVSAKALNGGFMIDVLEDACSKFKLDSEKYQLKHNNKTINLTDPVRASGLSQGAKLELVVKSKSPSAVTVALRLPQSEARLGIPNNRVAAKVRNDTPVWKLLRHLEEEPAAKQKGLNITARGVPRTSTPNTGGSGQLYWEAPVLKYTGRELVTLDDFRKTLSRTGIDTGSQFVHLEFRTTDYTLEEAMESVHRQLEREDAEASAAAPVSASALTVAPEAEELATPETTTQLGHPETLRQHDQPEKPELSELPEQTAPVTEQQIAEPQLPVAEPEPMAVDPSPSLLLPVQVWSPPKAGAGMPAAAGLRWARENYSSGGGGSSSSHGLAPSVAQMKAHQRHLEEAGRNKRLKSDSELEEETREREARASAVDKVDIRIRFPDGYTALWSFPNGATGATLHAAVRRVLTEDVAQEPFRLAPPMSREEIQDNAGIKHDLIRGYGMRGGVVINFLRGSGEPNATTPAAANRQGVQYVKSEVMAMAQDIVVPQLGEDDDDEDEEKTRQAEATAAAAEAAAHRRDKQGDATKKFSKFLRLAKK</sequence>
<dbReference type="EMBL" id="GL629769">
    <property type="protein sequence ID" value="EFX02782.1"/>
    <property type="molecule type" value="Genomic_DNA"/>
</dbReference>
<evidence type="ECO:0000313" key="3">
    <source>
        <dbReference type="EMBL" id="EFX02782.1"/>
    </source>
</evidence>
<accession>F0XHC8</accession>
<feature type="compositionally biased region" description="Low complexity" evidence="1">
    <location>
        <begin position="215"/>
        <end position="230"/>
    </location>
</feature>
<feature type="region of interest" description="Disordered" evidence="1">
    <location>
        <begin position="326"/>
        <end position="381"/>
    </location>
</feature>
<name>F0XHC8_GROCL</name>